<name>A0A1Z1W2G3_9ACTN</name>
<keyword evidence="2" id="KW-1185">Reference proteome</keyword>
<evidence type="ECO:0000313" key="2">
    <source>
        <dbReference type="Proteomes" id="UP000195880"/>
    </source>
</evidence>
<accession>A0A1Z1W2G3</accession>
<dbReference type="KEGG" id="salf:SMD44_00001"/>
<dbReference type="Proteomes" id="UP000195880">
    <property type="component" value="Chromosome"/>
</dbReference>
<keyword evidence="1" id="KW-0238">DNA-binding</keyword>
<dbReference type="GO" id="GO:0003677">
    <property type="term" value="F:DNA binding"/>
    <property type="evidence" value="ECO:0007669"/>
    <property type="project" value="UniProtKB-KW"/>
</dbReference>
<protein>
    <submittedName>
        <fullName evidence="1">DNA-binding protein</fullName>
    </submittedName>
</protein>
<dbReference type="EMBL" id="CP021748">
    <property type="protein sequence ID" value="ARX80603.1"/>
    <property type="molecule type" value="Genomic_DNA"/>
</dbReference>
<proteinExistence type="predicted"/>
<reference evidence="1 2" key="1">
    <citation type="submission" date="2017-05" db="EMBL/GenBank/DDBJ databases">
        <title>Streptomyces alboflavus Genome sequencing and assembly.</title>
        <authorList>
            <person name="Wang Y."/>
            <person name="Du B."/>
            <person name="Ding Y."/>
            <person name="Liu H."/>
            <person name="Hou Q."/>
            <person name="Liu K."/>
            <person name="Wang C."/>
            <person name="Yao L."/>
        </authorList>
    </citation>
    <scope>NUCLEOTIDE SEQUENCE [LARGE SCALE GENOMIC DNA]</scope>
    <source>
        <strain evidence="1 2">MDJK44</strain>
    </source>
</reference>
<dbReference type="AlphaFoldDB" id="A0A1Z1W2G3"/>
<organism evidence="1 2">
    <name type="scientific">Streptomyces alboflavus</name>
    <dbReference type="NCBI Taxonomy" id="67267"/>
    <lineage>
        <taxon>Bacteria</taxon>
        <taxon>Bacillati</taxon>
        <taxon>Actinomycetota</taxon>
        <taxon>Actinomycetes</taxon>
        <taxon>Kitasatosporales</taxon>
        <taxon>Streptomycetaceae</taxon>
        <taxon>Streptomyces</taxon>
    </lineage>
</organism>
<sequence>MCRTAVRAAVGWVRYAARWERVCVRHERWLLDADADQELEYLDLRGLPEVIAAQRRWAGCGAGAVHAKVEPERVFALAYAVVARWWEQALHWEHERIWPRRLHQVAGGNAGGDLERWRIVGRDAVIFPEVVAVAEALLDPPWRNCCGSTAERSGRGRCPPTKAFCRRLGERVGREWLGPLAATDHGSPLFAWKGALVRARRGQSEPAGFADDPWWVRQEHQPATMAGQLRVRVKEKKAPGSGTRWRSTVPAEQRMWIENLISDAEEQLTQLRGRPCRVYL</sequence>
<gene>
    <name evidence="1" type="ORF">SMD44_00001</name>
</gene>
<evidence type="ECO:0000313" key="1">
    <source>
        <dbReference type="EMBL" id="ARX80603.1"/>
    </source>
</evidence>